<name>A0A5B0NPH0_PUCGR</name>
<evidence type="ECO:0000313" key="4">
    <source>
        <dbReference type="EMBL" id="KAA1110661.1"/>
    </source>
</evidence>
<proteinExistence type="predicted"/>
<dbReference type="EMBL" id="VDEP01000001">
    <property type="protein sequence ID" value="KAA1139281.1"/>
    <property type="molecule type" value="Genomic_DNA"/>
</dbReference>
<reference evidence="6 7" key="1">
    <citation type="submission" date="2019-05" db="EMBL/GenBank/DDBJ databases">
        <title>Emergence of the Ug99 lineage of the wheat stem rust pathogen through somatic hybridization.</title>
        <authorList>
            <person name="Li F."/>
            <person name="Upadhyaya N.M."/>
            <person name="Sperschneider J."/>
            <person name="Matny O."/>
            <person name="Nguyen-Phuc H."/>
            <person name="Mago R."/>
            <person name="Raley C."/>
            <person name="Miller M.E."/>
            <person name="Silverstein K.A.T."/>
            <person name="Henningsen E."/>
            <person name="Hirsch C.D."/>
            <person name="Visser B."/>
            <person name="Pretorius Z.A."/>
            <person name="Steffenson B.J."/>
            <person name="Schwessinger B."/>
            <person name="Dodds P.N."/>
            <person name="Figueroa M."/>
        </authorList>
    </citation>
    <scope>NUCLEOTIDE SEQUENCE [LARGE SCALE GENOMIC DNA]</scope>
    <source>
        <strain evidence="3">21-0</strain>
        <strain evidence="2 7">Ug99</strain>
    </source>
</reference>
<evidence type="ECO:0000313" key="5">
    <source>
        <dbReference type="EMBL" id="KAA1139281.1"/>
    </source>
</evidence>
<gene>
    <name evidence="3" type="ORF">PGT21_027550</name>
    <name evidence="4" type="ORF">PGT21_028970</name>
    <name evidence="2" type="ORF">PGTUg99_017218</name>
    <name evidence="5" type="ORF">PGTUg99_037636</name>
</gene>
<comment type="caution">
    <text evidence="3">The sequence shown here is derived from an EMBL/GenBank/DDBJ whole genome shotgun (WGS) entry which is preliminary data.</text>
</comment>
<evidence type="ECO:0000313" key="6">
    <source>
        <dbReference type="Proteomes" id="UP000324748"/>
    </source>
</evidence>
<dbReference type="EMBL" id="VSWC01000092">
    <property type="protein sequence ID" value="KAA1091167.1"/>
    <property type="molecule type" value="Genomic_DNA"/>
</dbReference>
<feature type="chain" id="PRO_5036137515" evidence="1">
    <location>
        <begin position="23"/>
        <end position="148"/>
    </location>
</feature>
<dbReference type="OrthoDB" id="2508039at2759"/>
<evidence type="ECO:0000313" key="2">
    <source>
        <dbReference type="EMBL" id="KAA1075816.1"/>
    </source>
</evidence>
<accession>A0A5B0NPH0</accession>
<keyword evidence="1" id="KW-0732">Signal</keyword>
<evidence type="ECO:0000256" key="1">
    <source>
        <dbReference type="SAM" id="SignalP"/>
    </source>
</evidence>
<keyword evidence="6" id="KW-1185">Reference proteome</keyword>
<dbReference type="EMBL" id="VDEP01000471">
    <property type="protein sequence ID" value="KAA1075816.1"/>
    <property type="molecule type" value="Genomic_DNA"/>
</dbReference>
<dbReference type="Proteomes" id="UP000324748">
    <property type="component" value="Unassembled WGS sequence"/>
</dbReference>
<sequence length="148" mass="16434">MIPSTGFTSLLALFLVIGTSWCSMSGATEQMVHTWEVKGDTQSSKSLNFGRHVVTTKVALADEGRGTWSIWVNNPLPYAATIVLYVNGQRPPVQATVSLQPNHMPERYMAPVKIATVNEPPQTVTAYWIISHETAENIRKMERLPSLH</sequence>
<evidence type="ECO:0000313" key="7">
    <source>
        <dbReference type="Proteomes" id="UP000325313"/>
    </source>
</evidence>
<evidence type="ECO:0000313" key="3">
    <source>
        <dbReference type="EMBL" id="KAA1091167.1"/>
    </source>
</evidence>
<feature type="signal peptide" evidence="1">
    <location>
        <begin position="1"/>
        <end position="22"/>
    </location>
</feature>
<dbReference type="EMBL" id="VSWC01000027">
    <property type="protein sequence ID" value="KAA1110661.1"/>
    <property type="molecule type" value="Genomic_DNA"/>
</dbReference>
<dbReference type="AlphaFoldDB" id="A0A5B0NPH0"/>
<dbReference type="Proteomes" id="UP000325313">
    <property type="component" value="Unassembled WGS sequence"/>
</dbReference>
<protein>
    <submittedName>
        <fullName evidence="3">Uncharacterized protein</fullName>
    </submittedName>
</protein>
<organism evidence="3 6">
    <name type="scientific">Puccinia graminis f. sp. tritici</name>
    <dbReference type="NCBI Taxonomy" id="56615"/>
    <lineage>
        <taxon>Eukaryota</taxon>
        <taxon>Fungi</taxon>
        <taxon>Dikarya</taxon>
        <taxon>Basidiomycota</taxon>
        <taxon>Pucciniomycotina</taxon>
        <taxon>Pucciniomycetes</taxon>
        <taxon>Pucciniales</taxon>
        <taxon>Pucciniaceae</taxon>
        <taxon>Puccinia</taxon>
    </lineage>
</organism>